<protein>
    <recommendedName>
        <fullName evidence="3">Lipoprotein</fullName>
    </recommendedName>
</protein>
<proteinExistence type="predicted"/>
<evidence type="ECO:0008006" key="3">
    <source>
        <dbReference type="Google" id="ProtNLM"/>
    </source>
</evidence>
<reference evidence="1 2" key="1">
    <citation type="submission" date="2019-05" db="EMBL/GenBank/DDBJ databases">
        <title>Ruegeria sp. nov., isolated from tidal flat.</title>
        <authorList>
            <person name="Kim W."/>
        </authorList>
    </citation>
    <scope>NUCLEOTIDE SEQUENCE [LARGE SCALE GENOMIC DNA]</scope>
    <source>
        <strain evidence="1 2">CAU 1488</strain>
    </source>
</reference>
<accession>A0ABY2WW37</accession>
<comment type="caution">
    <text evidence="1">The sequence shown here is derived from an EMBL/GenBank/DDBJ whole genome shotgun (WGS) entry which is preliminary data.</text>
</comment>
<dbReference type="Proteomes" id="UP001193035">
    <property type="component" value="Unassembled WGS sequence"/>
</dbReference>
<evidence type="ECO:0000313" key="2">
    <source>
        <dbReference type="Proteomes" id="UP001193035"/>
    </source>
</evidence>
<dbReference type="RefSeq" id="WP_138843415.1">
    <property type="nucleotide sequence ID" value="NZ_VCPD01000005.1"/>
</dbReference>
<organism evidence="1 2">
    <name type="scientific">Ruegeria sediminis</name>
    <dbReference type="NCBI Taxonomy" id="2583820"/>
    <lineage>
        <taxon>Bacteria</taxon>
        <taxon>Pseudomonadati</taxon>
        <taxon>Pseudomonadota</taxon>
        <taxon>Alphaproteobacteria</taxon>
        <taxon>Rhodobacterales</taxon>
        <taxon>Roseobacteraceae</taxon>
        <taxon>Ruegeria</taxon>
    </lineage>
</organism>
<sequence length="119" mass="12539">MKTLVRCTIAIAAAVILSGCEMSRGGAGQTTTGEPVVGEVWQNNAMEQGFTITSVNGWQCTGKLTKSQQYNATNSVITVPLTCSNNVTGTSLVAIDRFKSEADINFRLSNGKVGHLAIS</sequence>
<name>A0ABY2WW37_9RHOB</name>
<dbReference type="EMBL" id="VCPD01000005">
    <property type="protein sequence ID" value="TMV06319.1"/>
    <property type="molecule type" value="Genomic_DNA"/>
</dbReference>
<dbReference type="PROSITE" id="PS51257">
    <property type="entry name" value="PROKAR_LIPOPROTEIN"/>
    <property type="match status" value="1"/>
</dbReference>
<keyword evidence="2" id="KW-1185">Reference proteome</keyword>
<evidence type="ECO:0000313" key="1">
    <source>
        <dbReference type="EMBL" id="TMV06319.1"/>
    </source>
</evidence>
<gene>
    <name evidence="1" type="ORF">FGK63_14265</name>
</gene>